<dbReference type="GO" id="GO:0003723">
    <property type="term" value="F:RNA binding"/>
    <property type="evidence" value="ECO:0007669"/>
    <property type="project" value="InterPro"/>
</dbReference>
<gene>
    <name evidence="3" type="ORF">Acr_15g0016360</name>
</gene>
<evidence type="ECO:0000256" key="1">
    <source>
        <dbReference type="ARBA" id="ARBA00022737"/>
    </source>
</evidence>
<dbReference type="NCBIfam" id="TIGR00756">
    <property type="entry name" value="PPR"/>
    <property type="match status" value="3"/>
</dbReference>
<proteinExistence type="predicted"/>
<dbReference type="OrthoDB" id="185373at2759"/>
<feature type="repeat" description="PPR" evidence="2">
    <location>
        <begin position="444"/>
        <end position="478"/>
    </location>
</feature>
<keyword evidence="1" id="KW-0677">Repeat</keyword>
<name>A0A7J0FYL9_9ERIC</name>
<dbReference type="InterPro" id="IPR046960">
    <property type="entry name" value="PPR_At4g14850-like_plant"/>
</dbReference>
<evidence type="ECO:0000256" key="2">
    <source>
        <dbReference type="PROSITE-ProRule" id="PRU00708"/>
    </source>
</evidence>
<dbReference type="FunFam" id="1.25.40.10:FF:000196">
    <property type="entry name" value="Pentatricopeptide repeat-containing protein At4g14850"/>
    <property type="match status" value="1"/>
</dbReference>
<evidence type="ECO:0000313" key="4">
    <source>
        <dbReference type="Proteomes" id="UP000585474"/>
    </source>
</evidence>
<dbReference type="InterPro" id="IPR011990">
    <property type="entry name" value="TPR-like_helical_dom_sf"/>
</dbReference>
<dbReference type="PANTHER" id="PTHR47926">
    <property type="entry name" value="PENTATRICOPEPTIDE REPEAT-CONTAINING PROTEIN"/>
    <property type="match status" value="1"/>
</dbReference>
<dbReference type="Proteomes" id="UP000585474">
    <property type="component" value="Unassembled WGS sequence"/>
</dbReference>
<comment type="caution">
    <text evidence="3">The sequence shown here is derived from an EMBL/GenBank/DDBJ whole genome shotgun (WGS) entry which is preliminary data.</text>
</comment>
<feature type="repeat" description="PPR" evidence="2">
    <location>
        <begin position="374"/>
        <end position="408"/>
    </location>
</feature>
<dbReference type="Pfam" id="PF01535">
    <property type="entry name" value="PPR"/>
    <property type="match status" value="5"/>
</dbReference>
<evidence type="ECO:0000313" key="3">
    <source>
        <dbReference type="EMBL" id="GFZ03028.1"/>
    </source>
</evidence>
<dbReference type="Pfam" id="PF13041">
    <property type="entry name" value="PPR_2"/>
    <property type="match status" value="2"/>
</dbReference>
<dbReference type="Gene3D" id="1.25.40.10">
    <property type="entry name" value="Tetratricopeptide repeat domain"/>
    <property type="match status" value="3"/>
</dbReference>
<keyword evidence="4" id="KW-1185">Reference proteome</keyword>
<sequence length="508" mass="55994">MNLGQLCSLQKPRHQLLYLHFKQHFTCFLHSSKLIHTSANSTLGLIASENFIQTSISHYSKLLSNCCKSKSLGTGLQTHAHITKIGLAQDTKLRNHLINLYSKCRCFGYARKLLDESPEPDLVSWSALISGYAQNGLGEEALLAFHEMHLLGVKSGDLQDAIAVFEEIAEPDIVSWNAVIAGCILHEYHGWALTLLRQMRRSGTFPNMFTLSSALKACAGLGLQKLGRQLHSILVKMGIKLDPFASVGLIDMYSKCDLLKEARMVYNSMPNKDLIAFNAMISGHSQNGEHVEAIHHFADIYKNEIGFNQTTLLTILNSAASLQAVNICKQVHALSVKSGFQSDVYVINSLIDSYGKCSHAEDAARVFEECPFGDLASFTSMITAYAQYGQGEEAIKLYLKMQDMEIKPDPFVCSSLLNACANLSAYEPGKQIHVHVLKFGFISDTFAGNSLVNMYAKCGSVDDAGRAFSEIPERGIVSWSVTFGTLGEGTETESFQIEPQTSLENRNV</sequence>
<dbReference type="InterPro" id="IPR002885">
    <property type="entry name" value="PPR_rpt"/>
</dbReference>
<feature type="repeat" description="PPR" evidence="2">
    <location>
        <begin position="172"/>
        <end position="206"/>
    </location>
</feature>
<accession>A0A7J0FYL9</accession>
<dbReference type="EMBL" id="BJWL01000015">
    <property type="protein sequence ID" value="GFZ03028.1"/>
    <property type="molecule type" value="Genomic_DNA"/>
</dbReference>
<dbReference type="FunFam" id="1.25.40.10:FF:000344">
    <property type="entry name" value="Pentatricopeptide repeat-containing protein"/>
    <property type="match status" value="1"/>
</dbReference>
<reference evidence="3 4" key="1">
    <citation type="submission" date="2019-07" db="EMBL/GenBank/DDBJ databases">
        <title>De Novo Assembly of kiwifruit Actinidia rufa.</title>
        <authorList>
            <person name="Sugita-Konishi S."/>
            <person name="Sato K."/>
            <person name="Mori E."/>
            <person name="Abe Y."/>
            <person name="Kisaki G."/>
            <person name="Hamano K."/>
            <person name="Suezawa K."/>
            <person name="Otani M."/>
            <person name="Fukuda T."/>
            <person name="Manabe T."/>
            <person name="Gomi K."/>
            <person name="Tabuchi M."/>
            <person name="Akimitsu K."/>
            <person name="Kataoka I."/>
        </authorList>
    </citation>
    <scope>NUCLEOTIDE SEQUENCE [LARGE SCALE GENOMIC DNA]</scope>
    <source>
        <strain evidence="4">cv. Fuchu</strain>
    </source>
</reference>
<protein>
    <submittedName>
        <fullName evidence="3">Tetratricopeptide repeat (TPR)-like superfamily protein</fullName>
    </submittedName>
</protein>
<dbReference type="AlphaFoldDB" id="A0A7J0FYL9"/>
<dbReference type="PROSITE" id="PS51375">
    <property type="entry name" value="PPR"/>
    <property type="match status" value="4"/>
</dbReference>
<organism evidence="3 4">
    <name type="scientific">Actinidia rufa</name>
    <dbReference type="NCBI Taxonomy" id="165716"/>
    <lineage>
        <taxon>Eukaryota</taxon>
        <taxon>Viridiplantae</taxon>
        <taxon>Streptophyta</taxon>
        <taxon>Embryophyta</taxon>
        <taxon>Tracheophyta</taxon>
        <taxon>Spermatophyta</taxon>
        <taxon>Magnoliopsida</taxon>
        <taxon>eudicotyledons</taxon>
        <taxon>Gunneridae</taxon>
        <taxon>Pentapetalae</taxon>
        <taxon>asterids</taxon>
        <taxon>Ericales</taxon>
        <taxon>Actinidiaceae</taxon>
        <taxon>Actinidia</taxon>
    </lineage>
</organism>
<feature type="repeat" description="PPR" evidence="2">
    <location>
        <begin position="121"/>
        <end position="155"/>
    </location>
</feature>
<dbReference type="GO" id="GO:0009451">
    <property type="term" value="P:RNA modification"/>
    <property type="evidence" value="ECO:0007669"/>
    <property type="project" value="InterPro"/>
</dbReference>